<keyword evidence="8" id="KW-1185">Reference proteome</keyword>
<keyword evidence="3" id="KW-0489">Methyltransferase</keyword>
<protein>
    <recommendedName>
        <fullName evidence="2">protein-glutamate O-methyltransferase</fullName>
        <ecNumber evidence="2">2.1.1.80</ecNumber>
    </recommendedName>
</protein>
<dbReference type="PROSITE" id="PS50123">
    <property type="entry name" value="CHER"/>
    <property type="match status" value="1"/>
</dbReference>
<dbReference type="InterPro" id="IPR022642">
    <property type="entry name" value="CheR_C"/>
</dbReference>
<dbReference type="PRINTS" id="PR00996">
    <property type="entry name" value="CHERMTFRASE"/>
</dbReference>
<dbReference type="RefSeq" id="WP_344129300.1">
    <property type="nucleotide sequence ID" value="NZ_BAAALT010000058.1"/>
</dbReference>
<name>A0ABP4Y7T6_9ACTN</name>
<dbReference type="Pfam" id="PF01739">
    <property type="entry name" value="CheR"/>
    <property type="match status" value="1"/>
</dbReference>
<organism evidence="7 8">
    <name type="scientific">Luedemannella flava</name>
    <dbReference type="NCBI Taxonomy" id="349316"/>
    <lineage>
        <taxon>Bacteria</taxon>
        <taxon>Bacillati</taxon>
        <taxon>Actinomycetota</taxon>
        <taxon>Actinomycetes</taxon>
        <taxon>Micromonosporales</taxon>
        <taxon>Micromonosporaceae</taxon>
        <taxon>Luedemannella</taxon>
    </lineage>
</organism>
<dbReference type="InterPro" id="IPR050903">
    <property type="entry name" value="Bact_Chemotaxis_MeTrfase"/>
</dbReference>
<dbReference type="SMART" id="SM00138">
    <property type="entry name" value="MeTrc"/>
    <property type="match status" value="1"/>
</dbReference>
<keyword evidence="4" id="KW-0808">Transferase</keyword>
<dbReference type="Pfam" id="PF03705">
    <property type="entry name" value="CheR_N"/>
    <property type="match status" value="1"/>
</dbReference>
<sequence length="281" mass="30759">MQLSASDFAFIAAFIKREAAIVLAPGKEYLVQSRLAPVAREGGMRGVNELVYQLRQDPGPELRQAVIDSLTTNETSWFRDGEPFSALSQTILPGLLASRSVAKHLRIWSAGCASGQEPYSLAILLRDFLPAGWTFEIIATDISAEMIRKAEAGLFTQVEVNRGLPAAMLVHHFERVGAHWSVSEELRRSVTFQRLNLAAPLPPLGLFDLVFLRNVLIYFDVETKAEVLHRVTGTLRPDGLLFLGSAETTIGIDEGFERVAVGRAAAYRMRTAVPAGAAGRV</sequence>
<dbReference type="SUPFAM" id="SSF47757">
    <property type="entry name" value="Chemotaxis receptor methyltransferase CheR, N-terminal domain"/>
    <property type="match status" value="1"/>
</dbReference>
<evidence type="ECO:0000313" key="7">
    <source>
        <dbReference type="EMBL" id="GAA1800884.1"/>
    </source>
</evidence>
<dbReference type="EC" id="2.1.1.80" evidence="2"/>
<comment type="catalytic activity">
    <reaction evidence="1">
        <text>L-glutamyl-[protein] + S-adenosyl-L-methionine = [protein]-L-glutamate 5-O-methyl ester + S-adenosyl-L-homocysteine</text>
        <dbReference type="Rhea" id="RHEA:24452"/>
        <dbReference type="Rhea" id="RHEA-COMP:10208"/>
        <dbReference type="Rhea" id="RHEA-COMP:10311"/>
        <dbReference type="ChEBI" id="CHEBI:29973"/>
        <dbReference type="ChEBI" id="CHEBI:57856"/>
        <dbReference type="ChEBI" id="CHEBI:59789"/>
        <dbReference type="ChEBI" id="CHEBI:82795"/>
        <dbReference type="EC" id="2.1.1.80"/>
    </reaction>
</comment>
<dbReference type="InterPro" id="IPR029063">
    <property type="entry name" value="SAM-dependent_MTases_sf"/>
</dbReference>
<reference evidence="8" key="1">
    <citation type="journal article" date="2019" name="Int. J. Syst. Evol. Microbiol.">
        <title>The Global Catalogue of Microorganisms (GCM) 10K type strain sequencing project: providing services to taxonomists for standard genome sequencing and annotation.</title>
        <authorList>
            <consortium name="The Broad Institute Genomics Platform"/>
            <consortium name="The Broad Institute Genome Sequencing Center for Infectious Disease"/>
            <person name="Wu L."/>
            <person name="Ma J."/>
        </authorList>
    </citation>
    <scope>NUCLEOTIDE SEQUENCE [LARGE SCALE GENOMIC DNA]</scope>
    <source>
        <strain evidence="8">JCM 13250</strain>
    </source>
</reference>
<evidence type="ECO:0000256" key="2">
    <source>
        <dbReference type="ARBA" id="ARBA00012534"/>
    </source>
</evidence>
<dbReference type="Proteomes" id="UP001500218">
    <property type="component" value="Unassembled WGS sequence"/>
</dbReference>
<gene>
    <name evidence="7" type="ORF">GCM10009682_23160</name>
</gene>
<dbReference type="EMBL" id="BAAALT010000058">
    <property type="protein sequence ID" value="GAA1800884.1"/>
    <property type="molecule type" value="Genomic_DNA"/>
</dbReference>
<dbReference type="InterPro" id="IPR036804">
    <property type="entry name" value="CheR_N_sf"/>
</dbReference>
<dbReference type="InterPro" id="IPR022641">
    <property type="entry name" value="CheR_N"/>
</dbReference>
<dbReference type="Gene3D" id="1.10.155.10">
    <property type="entry name" value="Chemotaxis receptor methyltransferase CheR, N-terminal domain"/>
    <property type="match status" value="1"/>
</dbReference>
<evidence type="ECO:0000313" key="8">
    <source>
        <dbReference type="Proteomes" id="UP001500218"/>
    </source>
</evidence>
<dbReference type="SUPFAM" id="SSF53335">
    <property type="entry name" value="S-adenosyl-L-methionine-dependent methyltransferases"/>
    <property type="match status" value="1"/>
</dbReference>
<accession>A0ABP4Y7T6</accession>
<feature type="domain" description="CheR-type methyltransferase" evidence="6">
    <location>
        <begin position="1"/>
        <end position="257"/>
    </location>
</feature>
<evidence type="ECO:0000256" key="4">
    <source>
        <dbReference type="ARBA" id="ARBA00022679"/>
    </source>
</evidence>
<comment type="caution">
    <text evidence="7">The sequence shown here is derived from an EMBL/GenBank/DDBJ whole genome shotgun (WGS) entry which is preliminary data.</text>
</comment>
<keyword evidence="5" id="KW-0949">S-adenosyl-L-methionine</keyword>
<dbReference type="PANTHER" id="PTHR24422">
    <property type="entry name" value="CHEMOTAXIS PROTEIN METHYLTRANSFERASE"/>
    <property type="match status" value="1"/>
</dbReference>
<evidence type="ECO:0000256" key="1">
    <source>
        <dbReference type="ARBA" id="ARBA00001541"/>
    </source>
</evidence>
<dbReference type="InterPro" id="IPR000780">
    <property type="entry name" value="CheR_MeTrfase"/>
</dbReference>
<evidence type="ECO:0000256" key="3">
    <source>
        <dbReference type="ARBA" id="ARBA00022603"/>
    </source>
</evidence>
<evidence type="ECO:0000256" key="5">
    <source>
        <dbReference type="ARBA" id="ARBA00022691"/>
    </source>
</evidence>
<dbReference type="Gene3D" id="3.40.50.150">
    <property type="entry name" value="Vaccinia Virus protein VP39"/>
    <property type="match status" value="1"/>
</dbReference>
<evidence type="ECO:0000259" key="6">
    <source>
        <dbReference type="PROSITE" id="PS50123"/>
    </source>
</evidence>
<proteinExistence type="predicted"/>
<dbReference type="PANTHER" id="PTHR24422:SF21">
    <property type="entry name" value="CHEMOTAXIS PROTEIN METHYLTRANSFERASE 1"/>
    <property type="match status" value="1"/>
</dbReference>